<evidence type="ECO:0000313" key="3">
    <source>
        <dbReference type="Proteomes" id="UP001153050"/>
    </source>
</evidence>
<reference evidence="2 3" key="1">
    <citation type="submission" date="2022-03" db="EMBL/GenBank/DDBJ databases">
        <authorList>
            <person name="Brunel B."/>
        </authorList>
    </citation>
    <scope>NUCLEOTIDE SEQUENCE [LARGE SCALE GENOMIC DNA]</scope>
    <source>
        <strain evidence="2">STM5069sample</strain>
    </source>
</reference>
<evidence type="ECO:0000313" key="2">
    <source>
        <dbReference type="EMBL" id="CAH2399264.1"/>
    </source>
</evidence>
<sequence>MGGAAISFLDDFEQMRALLLSKGVGSEAIEDEQLRAGEFVEGVGSVHWDGRAQSSNRTARAHRAPKRSSPAACRPKAPASHDLPVPVWPVMIRFPWPPGI</sequence>
<evidence type="ECO:0000256" key="1">
    <source>
        <dbReference type="SAM" id="MobiDB-lite"/>
    </source>
</evidence>
<keyword evidence="3" id="KW-1185">Reference proteome</keyword>
<proteinExistence type="predicted"/>
<protein>
    <submittedName>
        <fullName evidence="2">Uncharacterized protein</fullName>
    </submittedName>
</protein>
<gene>
    <name evidence="2" type="ORF">MES5069_220075</name>
</gene>
<dbReference type="Proteomes" id="UP001153050">
    <property type="component" value="Unassembled WGS sequence"/>
</dbReference>
<accession>A0ABN8JNP6</accession>
<dbReference type="EMBL" id="CAKXZT010000116">
    <property type="protein sequence ID" value="CAH2399264.1"/>
    <property type="molecule type" value="Genomic_DNA"/>
</dbReference>
<comment type="caution">
    <text evidence="2">The sequence shown here is derived from an EMBL/GenBank/DDBJ whole genome shotgun (WGS) entry which is preliminary data.</text>
</comment>
<name>A0ABN8JNP6_9HYPH</name>
<feature type="region of interest" description="Disordered" evidence="1">
    <location>
        <begin position="50"/>
        <end position="80"/>
    </location>
</feature>
<organism evidence="2 3">
    <name type="scientific">Mesorhizobium escarrei</name>
    <dbReference type="NCBI Taxonomy" id="666018"/>
    <lineage>
        <taxon>Bacteria</taxon>
        <taxon>Pseudomonadati</taxon>
        <taxon>Pseudomonadota</taxon>
        <taxon>Alphaproteobacteria</taxon>
        <taxon>Hyphomicrobiales</taxon>
        <taxon>Phyllobacteriaceae</taxon>
        <taxon>Mesorhizobium</taxon>
    </lineage>
</organism>